<accession>A0ABR3G901</accession>
<dbReference type="Proteomes" id="UP001447188">
    <property type="component" value="Unassembled WGS sequence"/>
</dbReference>
<gene>
    <name evidence="1" type="ORF">Q9L58_008707</name>
</gene>
<comment type="caution">
    <text evidence="1">The sequence shown here is derived from an EMBL/GenBank/DDBJ whole genome shotgun (WGS) entry which is preliminary data.</text>
</comment>
<evidence type="ECO:0008006" key="3">
    <source>
        <dbReference type="Google" id="ProtNLM"/>
    </source>
</evidence>
<evidence type="ECO:0000313" key="2">
    <source>
        <dbReference type="Proteomes" id="UP001447188"/>
    </source>
</evidence>
<protein>
    <recommendedName>
        <fullName evidence="3">Protein kinase domain-containing protein</fullName>
    </recommendedName>
</protein>
<proteinExistence type="predicted"/>
<keyword evidence="2" id="KW-1185">Reference proteome</keyword>
<sequence>MTRLSKIKNQIKGTLLIIRLINKWQSRFQILKVETEFRDGYVVQTTYEWEFSSQKLKESTTRREIREIGAGTVGSIGLEKEEPGYKLRAVRKLQRPSVAKTWFSQELVTLITHADVSVPGVFVYRRAKTSCTNTHNAFIAMEYIEYRDLSEHMNDRETAKTERLARL</sequence>
<dbReference type="EMBL" id="JBBBZM010000170">
    <property type="protein sequence ID" value="KAL0632421.1"/>
    <property type="molecule type" value="Genomic_DNA"/>
</dbReference>
<dbReference type="SUPFAM" id="SSF56112">
    <property type="entry name" value="Protein kinase-like (PK-like)"/>
    <property type="match status" value="1"/>
</dbReference>
<reference evidence="1 2" key="1">
    <citation type="submission" date="2024-02" db="EMBL/GenBank/DDBJ databases">
        <title>Discinaceae phylogenomics.</title>
        <authorList>
            <person name="Dirks A.C."/>
            <person name="James T.Y."/>
        </authorList>
    </citation>
    <scope>NUCLEOTIDE SEQUENCE [LARGE SCALE GENOMIC DNA]</scope>
    <source>
        <strain evidence="1 2">ACD0624</strain>
    </source>
</reference>
<dbReference type="InterPro" id="IPR011009">
    <property type="entry name" value="Kinase-like_dom_sf"/>
</dbReference>
<name>A0ABR3G901_9PEZI</name>
<organism evidence="1 2">
    <name type="scientific">Discina gigas</name>
    <dbReference type="NCBI Taxonomy" id="1032678"/>
    <lineage>
        <taxon>Eukaryota</taxon>
        <taxon>Fungi</taxon>
        <taxon>Dikarya</taxon>
        <taxon>Ascomycota</taxon>
        <taxon>Pezizomycotina</taxon>
        <taxon>Pezizomycetes</taxon>
        <taxon>Pezizales</taxon>
        <taxon>Discinaceae</taxon>
        <taxon>Discina</taxon>
    </lineage>
</organism>
<evidence type="ECO:0000313" key="1">
    <source>
        <dbReference type="EMBL" id="KAL0632421.1"/>
    </source>
</evidence>